<evidence type="ECO:0000256" key="7">
    <source>
        <dbReference type="ARBA" id="ARBA00023136"/>
    </source>
</evidence>
<comment type="function">
    <text evidence="9">Acts as a magnesium transporter.</text>
</comment>
<dbReference type="PROSITE" id="PS51371">
    <property type="entry name" value="CBS"/>
    <property type="match status" value="2"/>
</dbReference>
<feature type="transmembrane region" description="Helical" evidence="9">
    <location>
        <begin position="392"/>
        <end position="416"/>
    </location>
</feature>
<evidence type="ECO:0000256" key="5">
    <source>
        <dbReference type="ARBA" id="ARBA00022842"/>
    </source>
</evidence>
<comment type="subunit">
    <text evidence="9">Homodimer.</text>
</comment>
<keyword evidence="6 9" id="KW-1133">Transmembrane helix</keyword>
<comment type="caution">
    <text evidence="9">Lacks conserved residue(s) required for the propagation of feature annotation.</text>
</comment>
<dbReference type="NCBIfam" id="TIGR00400">
    <property type="entry name" value="mgtE"/>
    <property type="match status" value="1"/>
</dbReference>
<dbReference type="InterPro" id="IPR036739">
    <property type="entry name" value="SLC41_membr_dom_sf"/>
</dbReference>
<dbReference type="CDD" id="cd04606">
    <property type="entry name" value="CBS_pair_Mg_transporter"/>
    <property type="match status" value="1"/>
</dbReference>
<keyword evidence="9" id="KW-0479">Metal-binding</keyword>
<dbReference type="Proteomes" id="UP000182241">
    <property type="component" value="Unassembled WGS sequence"/>
</dbReference>
<dbReference type="GO" id="GO:0005886">
    <property type="term" value="C:plasma membrane"/>
    <property type="evidence" value="ECO:0007669"/>
    <property type="project" value="UniProtKB-SubCell"/>
</dbReference>
<evidence type="ECO:0000313" key="12">
    <source>
        <dbReference type="Proteomes" id="UP000182241"/>
    </source>
</evidence>
<dbReference type="SUPFAM" id="SSF158791">
    <property type="entry name" value="MgtE N-terminal domain-like"/>
    <property type="match status" value="1"/>
</dbReference>
<keyword evidence="12" id="KW-1185">Reference proteome</keyword>
<keyword evidence="3 9" id="KW-0813">Transport</keyword>
<evidence type="ECO:0000259" key="10">
    <source>
        <dbReference type="PROSITE" id="PS51371"/>
    </source>
</evidence>
<dbReference type="AlphaFoldDB" id="A0A1H4PTM5"/>
<reference evidence="12" key="1">
    <citation type="submission" date="2016-10" db="EMBL/GenBank/DDBJ databases">
        <authorList>
            <person name="Varghese N."/>
            <person name="Submissions S."/>
        </authorList>
    </citation>
    <scope>NUCLEOTIDE SEQUENCE [LARGE SCALE GENOMIC DNA]</scope>
    <source>
        <strain evidence="12">DSM 44234</strain>
    </source>
</reference>
<dbReference type="InterPro" id="IPR046342">
    <property type="entry name" value="CBS_dom_sf"/>
</dbReference>
<keyword evidence="5 9" id="KW-0460">Magnesium</keyword>
<dbReference type="InterPro" id="IPR006668">
    <property type="entry name" value="Mg_transptr_MgtE_intracell_dom"/>
</dbReference>
<gene>
    <name evidence="11" type="ORF">SAMN04489793_1546</name>
</gene>
<dbReference type="Pfam" id="PF00571">
    <property type="entry name" value="CBS"/>
    <property type="match status" value="2"/>
</dbReference>
<dbReference type="SMART" id="SM00116">
    <property type="entry name" value="CBS"/>
    <property type="match status" value="2"/>
</dbReference>
<evidence type="ECO:0000256" key="8">
    <source>
        <dbReference type="PROSITE-ProRule" id="PRU00703"/>
    </source>
</evidence>
<dbReference type="STRING" id="57704.SAMN04489793_1546"/>
<evidence type="ECO:0000256" key="3">
    <source>
        <dbReference type="ARBA" id="ARBA00022448"/>
    </source>
</evidence>
<feature type="domain" description="CBS" evidence="10">
    <location>
        <begin position="206"/>
        <end position="262"/>
    </location>
</feature>
<dbReference type="InterPro" id="IPR006667">
    <property type="entry name" value="SLC41_membr_dom"/>
</dbReference>
<keyword evidence="9" id="KW-1003">Cell membrane</keyword>
<protein>
    <recommendedName>
        <fullName evidence="9">Magnesium transporter MgtE</fullName>
    </recommendedName>
</protein>
<evidence type="ECO:0000256" key="6">
    <source>
        <dbReference type="ARBA" id="ARBA00022989"/>
    </source>
</evidence>
<dbReference type="PANTHER" id="PTHR43773">
    <property type="entry name" value="MAGNESIUM TRANSPORTER MGTE"/>
    <property type="match status" value="1"/>
</dbReference>
<dbReference type="Pfam" id="PF03448">
    <property type="entry name" value="MgtE_N"/>
    <property type="match status" value="1"/>
</dbReference>
<dbReference type="InterPro" id="IPR000644">
    <property type="entry name" value="CBS_dom"/>
</dbReference>
<evidence type="ECO:0000256" key="4">
    <source>
        <dbReference type="ARBA" id="ARBA00022692"/>
    </source>
</evidence>
<evidence type="ECO:0000313" key="11">
    <source>
        <dbReference type="EMBL" id="SEC10736.1"/>
    </source>
</evidence>
<dbReference type="Gene3D" id="3.10.580.10">
    <property type="entry name" value="CBS-domain"/>
    <property type="match status" value="1"/>
</dbReference>
<dbReference type="SMART" id="SM00924">
    <property type="entry name" value="MgtE_N"/>
    <property type="match status" value="1"/>
</dbReference>
<dbReference type="Gene3D" id="1.10.357.20">
    <property type="entry name" value="SLC41 divalent cation transporters, integral membrane domain"/>
    <property type="match status" value="1"/>
</dbReference>
<dbReference type="Gene3D" id="1.25.60.10">
    <property type="entry name" value="MgtE N-terminal domain-like"/>
    <property type="match status" value="1"/>
</dbReference>
<evidence type="ECO:0000256" key="9">
    <source>
        <dbReference type="RuleBase" id="RU362011"/>
    </source>
</evidence>
<dbReference type="Pfam" id="PF01769">
    <property type="entry name" value="MgtE"/>
    <property type="match status" value="1"/>
</dbReference>
<feature type="domain" description="CBS" evidence="10">
    <location>
        <begin position="143"/>
        <end position="205"/>
    </location>
</feature>
<comment type="subcellular location">
    <subcellularLocation>
        <location evidence="9">Cell membrane</location>
        <topology evidence="9">Multi-pass membrane protein</topology>
    </subcellularLocation>
    <subcellularLocation>
        <location evidence="1">Membrane</location>
        <topology evidence="1">Multi-pass membrane protein</topology>
    </subcellularLocation>
</comment>
<proteinExistence type="inferred from homology"/>
<dbReference type="GO" id="GO:0015095">
    <property type="term" value="F:magnesium ion transmembrane transporter activity"/>
    <property type="evidence" value="ECO:0007669"/>
    <property type="project" value="UniProtKB-UniRule"/>
</dbReference>
<comment type="similarity">
    <text evidence="2 9">Belongs to the SLC41A transporter family.</text>
</comment>
<feature type="transmembrane region" description="Helical" evidence="9">
    <location>
        <begin position="366"/>
        <end position="386"/>
    </location>
</feature>
<evidence type="ECO:0000256" key="1">
    <source>
        <dbReference type="ARBA" id="ARBA00004141"/>
    </source>
</evidence>
<accession>A0A1H4PTM5</accession>
<dbReference type="InterPro" id="IPR006669">
    <property type="entry name" value="MgtE_transporter"/>
</dbReference>
<dbReference type="SUPFAM" id="SSF161093">
    <property type="entry name" value="MgtE membrane domain-like"/>
    <property type="match status" value="1"/>
</dbReference>
<feature type="transmembrane region" description="Helical" evidence="9">
    <location>
        <begin position="428"/>
        <end position="451"/>
    </location>
</feature>
<keyword evidence="8" id="KW-0129">CBS domain</keyword>
<dbReference type="EMBL" id="FNSA01000003">
    <property type="protein sequence ID" value="SEC10736.1"/>
    <property type="molecule type" value="Genomic_DNA"/>
</dbReference>
<evidence type="ECO:0000256" key="2">
    <source>
        <dbReference type="ARBA" id="ARBA00009749"/>
    </source>
</evidence>
<sequence>MQRVTTTLDTAKLANRIDDAVDDGDLTTVSSLIAPLASHEVADVLERLSRKDRAVVFRLLAKDEALTVFESLDAPLQGELIHDLQDEQVTGLFAELDPDDRVTLLDELPATVAARLLHGLPEGERAATAALLGYPQGSVGREMTPEFVSVHPGDTAEQALAAVQAHIDDVETIYGIPVVGPGRVLVGIVGLRGLLRSAPDTPVSEIMNIAGTARARESAEEAARRCAEQRLLVMPIVDDEHRLVGILTVDDALRILEEAESEDAARQGGVEPLNRPYLSTPVRTLVRSRVVWLLVLAIGATLTVKVLSVFEDSLQEMVVLSLFVPLIIGTGGNTGNQAATTVTRALALGDITTSDVFRVLGREVRVGATLGLVLGTLGAVIAGALFGVDVGLVIGATLFGVCTMSATVGGLMPIVAKSIGVDPAVFSNPFISTFVDATGLILYFLIAKAILGI</sequence>
<dbReference type="PANTHER" id="PTHR43773:SF1">
    <property type="entry name" value="MAGNESIUM TRANSPORTER MGTE"/>
    <property type="match status" value="1"/>
</dbReference>
<keyword evidence="7 9" id="KW-0472">Membrane</keyword>
<name>A0A1H4PTM5_TSUTY</name>
<organism evidence="11 12">
    <name type="scientific">Tsukamurella tyrosinosolvens</name>
    <dbReference type="NCBI Taxonomy" id="57704"/>
    <lineage>
        <taxon>Bacteria</taxon>
        <taxon>Bacillati</taxon>
        <taxon>Actinomycetota</taxon>
        <taxon>Actinomycetes</taxon>
        <taxon>Mycobacteriales</taxon>
        <taxon>Tsukamurellaceae</taxon>
        <taxon>Tsukamurella</taxon>
    </lineage>
</organism>
<dbReference type="GO" id="GO:0046872">
    <property type="term" value="F:metal ion binding"/>
    <property type="evidence" value="ECO:0007669"/>
    <property type="project" value="UniProtKB-KW"/>
</dbReference>
<dbReference type="InterPro" id="IPR038076">
    <property type="entry name" value="MgtE_N_sf"/>
</dbReference>
<keyword evidence="4 9" id="KW-0812">Transmembrane</keyword>
<dbReference type="SUPFAM" id="SSF54631">
    <property type="entry name" value="CBS-domain pair"/>
    <property type="match status" value="1"/>
</dbReference>
<feature type="transmembrane region" description="Helical" evidence="9">
    <location>
        <begin position="290"/>
        <end position="310"/>
    </location>
</feature>